<evidence type="ECO:0000313" key="12">
    <source>
        <dbReference type="Proteomes" id="UP000228906"/>
    </source>
</evidence>
<sequence>MFSLNIFFLVPLGLLPSLVWLLFYLRKDKHPESNKMVVKVFLAGGAAGLPAIFLEKAAQQVLQSLLASYLPIITSLGVILVAAIIEETVKYSAAFLAAFRNKELDEPIDVLLYLIITALGFAALENILALAKFYPAIYTFKALELTFWRFCSATFLHALCSGALGYWLAMAFCRRTRKWLYLLIGLTISIGLHGVYNWAIMKVSSETFGPEAILIPLLILLCLGWLAGRWFRKLKKLKSVCLIK</sequence>
<dbReference type="PIRSF" id="PIRSF016933">
    <property type="entry name" value="PrsW"/>
    <property type="match status" value="1"/>
</dbReference>
<feature type="transmembrane region" description="Helical" evidence="10">
    <location>
        <begin position="37"/>
        <end position="54"/>
    </location>
</feature>
<evidence type="ECO:0000256" key="4">
    <source>
        <dbReference type="ARBA" id="ARBA00022475"/>
    </source>
</evidence>
<feature type="transmembrane region" description="Helical" evidence="10">
    <location>
        <begin position="180"/>
        <end position="200"/>
    </location>
</feature>
<keyword evidence="6 10" id="KW-0812">Transmembrane</keyword>
<feature type="transmembrane region" description="Helical" evidence="10">
    <location>
        <begin position="110"/>
        <end position="134"/>
    </location>
</feature>
<dbReference type="PANTHER" id="PTHR36844:SF1">
    <property type="entry name" value="PROTEASE PRSW"/>
    <property type="match status" value="1"/>
</dbReference>
<comment type="subcellular location">
    <subcellularLocation>
        <location evidence="1">Cell membrane</location>
        <topology evidence="1">Multi-pass membrane protein</topology>
    </subcellularLocation>
</comment>
<evidence type="ECO:0000313" key="11">
    <source>
        <dbReference type="EMBL" id="PIR91777.1"/>
    </source>
</evidence>
<gene>
    <name evidence="11" type="ORF">COU03_00495</name>
</gene>
<feature type="transmembrane region" description="Helical" evidence="10">
    <location>
        <begin position="66"/>
        <end position="89"/>
    </location>
</feature>
<proteinExistence type="inferred from homology"/>
<reference evidence="12" key="1">
    <citation type="submission" date="2017-09" db="EMBL/GenBank/DDBJ databases">
        <title>Depth-based differentiation of microbial function through sediment-hosted aquifers and enrichment of novel symbionts in the deep terrestrial subsurface.</title>
        <authorList>
            <person name="Probst A.J."/>
            <person name="Ladd B."/>
            <person name="Jarett J.K."/>
            <person name="Geller-Mcgrath D.E."/>
            <person name="Sieber C.M.K."/>
            <person name="Emerson J.B."/>
            <person name="Anantharaman K."/>
            <person name="Thomas B.C."/>
            <person name="Malmstrom R."/>
            <person name="Stieglmeier M."/>
            <person name="Klingl A."/>
            <person name="Woyke T."/>
            <person name="Ryan C.M."/>
            <person name="Banfield J.F."/>
        </authorList>
    </citation>
    <scope>NUCLEOTIDE SEQUENCE [LARGE SCALE GENOMIC DNA]</scope>
</reference>
<evidence type="ECO:0000256" key="10">
    <source>
        <dbReference type="SAM" id="Phobius"/>
    </source>
</evidence>
<dbReference type="InterPro" id="IPR026898">
    <property type="entry name" value="PrsW"/>
</dbReference>
<evidence type="ECO:0000256" key="5">
    <source>
        <dbReference type="ARBA" id="ARBA00022670"/>
    </source>
</evidence>
<evidence type="ECO:0000256" key="7">
    <source>
        <dbReference type="ARBA" id="ARBA00022801"/>
    </source>
</evidence>
<feature type="transmembrane region" description="Helical" evidence="10">
    <location>
        <begin position="6"/>
        <end position="25"/>
    </location>
</feature>
<comment type="caution">
    <text evidence="11">The sequence shown here is derived from an EMBL/GenBank/DDBJ whole genome shotgun (WGS) entry which is preliminary data.</text>
</comment>
<dbReference type="Pfam" id="PF13367">
    <property type="entry name" value="PrsW-protease"/>
    <property type="match status" value="1"/>
</dbReference>
<protein>
    <recommendedName>
        <fullName evidence="3">Protease PrsW</fullName>
    </recommendedName>
</protein>
<dbReference type="PANTHER" id="PTHR36844">
    <property type="entry name" value="PROTEASE PRSW"/>
    <property type="match status" value="1"/>
</dbReference>
<evidence type="ECO:0000256" key="9">
    <source>
        <dbReference type="ARBA" id="ARBA00023136"/>
    </source>
</evidence>
<keyword evidence="5" id="KW-0645">Protease</keyword>
<keyword evidence="7" id="KW-0378">Hydrolase</keyword>
<feature type="transmembrane region" description="Helical" evidence="10">
    <location>
        <begin position="146"/>
        <end position="168"/>
    </location>
</feature>
<comment type="similarity">
    <text evidence="2">Belongs to the protease PrsW family.</text>
</comment>
<evidence type="ECO:0000256" key="1">
    <source>
        <dbReference type="ARBA" id="ARBA00004651"/>
    </source>
</evidence>
<organism evidence="11 12">
    <name type="scientific">bacterium (Candidatus Gribaldobacteria) CG10_big_fil_rev_8_21_14_0_10_41_12</name>
    <dbReference type="NCBI Taxonomy" id="2014277"/>
    <lineage>
        <taxon>Bacteria</taxon>
        <taxon>Candidatus Gribaldobacteria</taxon>
    </lineage>
</organism>
<feature type="transmembrane region" description="Helical" evidence="10">
    <location>
        <begin position="212"/>
        <end position="231"/>
    </location>
</feature>
<accession>A0A2H0UYA8</accession>
<dbReference type="GO" id="GO:0006508">
    <property type="term" value="P:proteolysis"/>
    <property type="evidence" value="ECO:0007669"/>
    <property type="project" value="UniProtKB-KW"/>
</dbReference>
<evidence type="ECO:0000256" key="6">
    <source>
        <dbReference type="ARBA" id="ARBA00022692"/>
    </source>
</evidence>
<evidence type="ECO:0000256" key="8">
    <source>
        <dbReference type="ARBA" id="ARBA00022989"/>
    </source>
</evidence>
<dbReference type="Proteomes" id="UP000228906">
    <property type="component" value="Unassembled WGS sequence"/>
</dbReference>
<evidence type="ECO:0000256" key="2">
    <source>
        <dbReference type="ARBA" id="ARBA00009165"/>
    </source>
</evidence>
<name>A0A2H0UYA8_9BACT</name>
<keyword evidence="8 10" id="KW-1133">Transmembrane helix</keyword>
<dbReference type="GO" id="GO:0005886">
    <property type="term" value="C:plasma membrane"/>
    <property type="evidence" value="ECO:0007669"/>
    <property type="project" value="UniProtKB-SubCell"/>
</dbReference>
<dbReference type="AlphaFoldDB" id="A0A2H0UYA8"/>
<dbReference type="EMBL" id="PFAV01000008">
    <property type="protein sequence ID" value="PIR91777.1"/>
    <property type="molecule type" value="Genomic_DNA"/>
</dbReference>
<dbReference type="InterPro" id="IPR023596">
    <property type="entry name" value="Peptidase_PrsW_arch/bac"/>
</dbReference>
<keyword evidence="4" id="KW-1003">Cell membrane</keyword>
<evidence type="ECO:0000256" key="3">
    <source>
        <dbReference type="ARBA" id="ARBA00018997"/>
    </source>
</evidence>
<dbReference type="GO" id="GO:0008233">
    <property type="term" value="F:peptidase activity"/>
    <property type="evidence" value="ECO:0007669"/>
    <property type="project" value="UniProtKB-KW"/>
</dbReference>
<keyword evidence="9 10" id="KW-0472">Membrane</keyword>